<dbReference type="AlphaFoldDB" id="A0A0N4WJN1"/>
<evidence type="ECO:0000256" key="1">
    <source>
        <dbReference type="SAM" id="SignalP"/>
    </source>
</evidence>
<accession>A0A0N4WJN1</accession>
<feature type="signal peptide" evidence="1">
    <location>
        <begin position="1"/>
        <end position="23"/>
    </location>
</feature>
<name>A0A0N4WJN1_HAEPC</name>
<feature type="chain" id="PRO_5005888468" evidence="1">
    <location>
        <begin position="24"/>
        <end position="49"/>
    </location>
</feature>
<evidence type="ECO:0000313" key="2">
    <source>
        <dbReference type="WBParaSite" id="HPLM_0001123001-mRNA-1"/>
    </source>
</evidence>
<reference evidence="2" key="1">
    <citation type="submission" date="2017-02" db="UniProtKB">
        <authorList>
            <consortium name="WormBaseParasite"/>
        </authorList>
    </citation>
    <scope>IDENTIFICATION</scope>
</reference>
<protein>
    <submittedName>
        <fullName evidence="2">Secreted protein</fullName>
    </submittedName>
</protein>
<keyword evidence="1" id="KW-0732">Signal</keyword>
<sequence>LPLIACRIRIFSCSCIFLWEALAASRSWSADSSRTTSCKLARASFVSKC</sequence>
<organism evidence="2">
    <name type="scientific">Haemonchus placei</name>
    <name type="common">Barber's pole worm</name>
    <dbReference type="NCBI Taxonomy" id="6290"/>
    <lineage>
        <taxon>Eukaryota</taxon>
        <taxon>Metazoa</taxon>
        <taxon>Ecdysozoa</taxon>
        <taxon>Nematoda</taxon>
        <taxon>Chromadorea</taxon>
        <taxon>Rhabditida</taxon>
        <taxon>Rhabditina</taxon>
        <taxon>Rhabditomorpha</taxon>
        <taxon>Strongyloidea</taxon>
        <taxon>Trichostrongylidae</taxon>
        <taxon>Haemonchus</taxon>
    </lineage>
</organism>
<proteinExistence type="predicted"/>
<dbReference type="WBParaSite" id="HPLM_0001123001-mRNA-1">
    <property type="protein sequence ID" value="HPLM_0001123001-mRNA-1"/>
    <property type="gene ID" value="HPLM_0001123001"/>
</dbReference>